<name>A0A543CY81_9PSEU</name>
<evidence type="ECO:0000313" key="1">
    <source>
        <dbReference type="EMBL" id="TQM02062.1"/>
    </source>
</evidence>
<sequence length="101" mass="10875">MILDHADRAVAGREIVFFHSPPLDAFAASADEVVHKLRGTKADDDRDYRSSTAVATAMSVGSDTGAVPGLPRVRFPCPPAEPDVRLSPHPALRMSWPLLSL</sequence>
<proteinExistence type="predicted"/>
<organism evidence="1 2">
    <name type="scientific">Pseudonocardia kunmingensis</name>
    <dbReference type="NCBI Taxonomy" id="630975"/>
    <lineage>
        <taxon>Bacteria</taxon>
        <taxon>Bacillati</taxon>
        <taxon>Actinomycetota</taxon>
        <taxon>Actinomycetes</taxon>
        <taxon>Pseudonocardiales</taxon>
        <taxon>Pseudonocardiaceae</taxon>
        <taxon>Pseudonocardia</taxon>
    </lineage>
</organism>
<gene>
    <name evidence="1" type="ORF">FB558_7921</name>
</gene>
<evidence type="ECO:0000313" key="2">
    <source>
        <dbReference type="Proteomes" id="UP000315677"/>
    </source>
</evidence>
<dbReference type="EMBL" id="VFPA01000007">
    <property type="protein sequence ID" value="TQM02062.1"/>
    <property type="molecule type" value="Genomic_DNA"/>
</dbReference>
<keyword evidence="2" id="KW-1185">Reference proteome</keyword>
<dbReference type="OrthoDB" id="4827277at2"/>
<reference evidence="1 2" key="1">
    <citation type="submission" date="2019-06" db="EMBL/GenBank/DDBJ databases">
        <title>Sequencing the genomes of 1000 actinobacteria strains.</title>
        <authorList>
            <person name="Klenk H.-P."/>
        </authorList>
    </citation>
    <scope>NUCLEOTIDE SEQUENCE [LARGE SCALE GENOMIC DNA]</scope>
    <source>
        <strain evidence="1 2">DSM 45301</strain>
    </source>
</reference>
<protein>
    <submittedName>
        <fullName evidence="1">Uncharacterized protein</fullName>
    </submittedName>
</protein>
<accession>A0A543CY81</accession>
<dbReference type="Proteomes" id="UP000315677">
    <property type="component" value="Unassembled WGS sequence"/>
</dbReference>
<comment type="caution">
    <text evidence="1">The sequence shown here is derived from an EMBL/GenBank/DDBJ whole genome shotgun (WGS) entry which is preliminary data.</text>
</comment>
<dbReference type="RefSeq" id="WP_142063546.1">
    <property type="nucleotide sequence ID" value="NZ_VFPA01000007.1"/>
</dbReference>
<dbReference type="AlphaFoldDB" id="A0A543CY81"/>